<dbReference type="Pfam" id="PF00108">
    <property type="entry name" value="Thiolase_N"/>
    <property type="match status" value="1"/>
</dbReference>
<dbReference type="InterPro" id="IPR020616">
    <property type="entry name" value="Thiolase_N"/>
</dbReference>
<keyword evidence="4" id="KW-1185">Reference proteome</keyword>
<proteinExistence type="predicted"/>
<evidence type="ECO:0000259" key="1">
    <source>
        <dbReference type="Pfam" id="PF00108"/>
    </source>
</evidence>
<dbReference type="STRING" id="658167.SAMN04488135_10493"/>
<dbReference type="SUPFAM" id="SSF53901">
    <property type="entry name" value="Thiolase-like"/>
    <property type="match status" value="2"/>
</dbReference>
<evidence type="ECO:0000259" key="2">
    <source>
        <dbReference type="Pfam" id="PF22691"/>
    </source>
</evidence>
<evidence type="ECO:0000313" key="4">
    <source>
        <dbReference type="Proteomes" id="UP000184226"/>
    </source>
</evidence>
<feature type="domain" description="Thiolase N-terminal" evidence="1">
    <location>
        <begin position="14"/>
        <end position="226"/>
    </location>
</feature>
<reference evidence="3 4" key="1">
    <citation type="submission" date="2016-11" db="EMBL/GenBank/DDBJ databases">
        <authorList>
            <person name="Jaros S."/>
            <person name="Januszkiewicz K."/>
            <person name="Wedrychowicz H."/>
        </authorList>
    </citation>
    <scope>NUCLEOTIDE SEQUENCE [LARGE SCALE GENOMIC DNA]</scope>
    <source>
        <strain evidence="3 4">CGMCC 1.10190</strain>
    </source>
</reference>
<dbReference type="CDD" id="cd00829">
    <property type="entry name" value="SCP-x_thiolase"/>
    <property type="match status" value="1"/>
</dbReference>
<dbReference type="GO" id="GO:0003988">
    <property type="term" value="F:acetyl-CoA C-acyltransferase activity"/>
    <property type="evidence" value="ECO:0007669"/>
    <property type="project" value="UniProtKB-ARBA"/>
</dbReference>
<accession>A0A1M5US76</accession>
<feature type="domain" description="Thiolase C-terminal" evidence="2">
    <location>
        <begin position="245"/>
        <end position="388"/>
    </location>
</feature>
<gene>
    <name evidence="3" type="ORF">SAMN04488135_10493</name>
</gene>
<dbReference type="RefSeq" id="WP_073102784.1">
    <property type="nucleotide sequence ID" value="NZ_FQXE01000004.1"/>
</dbReference>
<dbReference type="Pfam" id="PF22691">
    <property type="entry name" value="Thiolase_C_1"/>
    <property type="match status" value="1"/>
</dbReference>
<name>A0A1M5US76_9BURK</name>
<dbReference type="Proteomes" id="UP000184226">
    <property type="component" value="Unassembled WGS sequence"/>
</dbReference>
<dbReference type="OrthoDB" id="9790314at2"/>
<organism evidence="3 4">
    <name type="scientific">Pollutimonas bauzanensis</name>
    <dbReference type="NCBI Taxonomy" id="658167"/>
    <lineage>
        <taxon>Bacteria</taxon>
        <taxon>Pseudomonadati</taxon>
        <taxon>Pseudomonadota</taxon>
        <taxon>Betaproteobacteria</taxon>
        <taxon>Burkholderiales</taxon>
        <taxon>Alcaligenaceae</taxon>
        <taxon>Pollutimonas</taxon>
    </lineage>
</organism>
<protein>
    <submittedName>
        <fullName evidence="3">Acetyl-CoA acetyltransferase</fullName>
    </submittedName>
</protein>
<dbReference type="InterPro" id="IPR055140">
    <property type="entry name" value="Thiolase_C_2"/>
</dbReference>
<dbReference type="PANTHER" id="PTHR42870:SF1">
    <property type="entry name" value="NON-SPECIFIC LIPID-TRANSFER PROTEIN-LIKE 2"/>
    <property type="match status" value="1"/>
</dbReference>
<dbReference type="InterPro" id="IPR016039">
    <property type="entry name" value="Thiolase-like"/>
</dbReference>
<keyword evidence="3" id="KW-0808">Transferase</keyword>
<dbReference type="Gene3D" id="3.40.47.10">
    <property type="match status" value="1"/>
</dbReference>
<sequence>MSRRSPLSAVIVGIGESAVGRVPHLDALGLQRMAALQALDDAGLSLCDVDGLLTTPVRVENWAMPCGVVSEGLGLRPRYLATLDVAGASGTAMAHHAAMAVATGQCETVLCVAGQNMLSFSSQGAAVQKLADAGWAHPEFEAPYGPLVPTLYALVAQRHMHEYGTTLEQMAEVAVTLRKHASLNPNAHKKELLSIADVMQSKTITSPLRMLDCAVVSDGAAAFIVTTPERARDLRQAPVRLLGHGYGHSHTYIGDYKNVTTTGAVQSGKDAFAMAGLAPADIDVAELYDCFTITVIVELEDLGFCAKGEGGRYVENGGIGLGGHLPVTTHGGLLSGGHPGLAGGMFHLLEGVRQVRHQAGARQVPGAEVALVHGNGGIVGLHSSLIIAKA</sequence>
<dbReference type="AlphaFoldDB" id="A0A1M5US76"/>
<dbReference type="EMBL" id="FQXE01000004">
    <property type="protein sequence ID" value="SHH65774.1"/>
    <property type="molecule type" value="Genomic_DNA"/>
</dbReference>
<dbReference type="PANTHER" id="PTHR42870">
    <property type="entry name" value="ACETYL-COA C-ACETYLTRANSFERASE"/>
    <property type="match status" value="1"/>
</dbReference>
<dbReference type="InterPro" id="IPR002155">
    <property type="entry name" value="Thiolase"/>
</dbReference>
<evidence type="ECO:0000313" key="3">
    <source>
        <dbReference type="EMBL" id="SHH65774.1"/>
    </source>
</evidence>
<dbReference type="PIRSF" id="PIRSF000429">
    <property type="entry name" value="Ac-CoA_Ac_transf"/>
    <property type="match status" value="1"/>
</dbReference>